<dbReference type="EMBL" id="JACRIW010000097">
    <property type="protein sequence ID" value="MBI5170553.1"/>
    <property type="molecule type" value="Genomic_DNA"/>
</dbReference>
<sequence>MRYDVVPFTANIIAGQGAKAAASQLADIINQHAADGWEYVRLESVQTLVTTPGIEGSAGCMGFGARPGVPDSEDVRFVYMIVFRKPA</sequence>
<gene>
    <name evidence="1" type="ORF">HZA61_13780</name>
</gene>
<protein>
    <submittedName>
        <fullName evidence="1">DUF4177 domain-containing protein</fullName>
    </submittedName>
</protein>
<proteinExistence type="predicted"/>
<accession>A0A933SF22</accession>
<name>A0A933SF22_UNCEI</name>
<dbReference type="Proteomes" id="UP000696931">
    <property type="component" value="Unassembled WGS sequence"/>
</dbReference>
<comment type="caution">
    <text evidence="1">The sequence shown here is derived from an EMBL/GenBank/DDBJ whole genome shotgun (WGS) entry which is preliminary data.</text>
</comment>
<evidence type="ECO:0000313" key="2">
    <source>
        <dbReference type="Proteomes" id="UP000696931"/>
    </source>
</evidence>
<reference evidence="1" key="1">
    <citation type="submission" date="2020-07" db="EMBL/GenBank/DDBJ databases">
        <title>Huge and variable diversity of episymbiotic CPR bacteria and DPANN archaea in groundwater ecosystems.</title>
        <authorList>
            <person name="He C.Y."/>
            <person name="Keren R."/>
            <person name="Whittaker M."/>
            <person name="Farag I.F."/>
            <person name="Doudna J."/>
            <person name="Cate J.H.D."/>
            <person name="Banfield J.F."/>
        </authorList>
    </citation>
    <scope>NUCLEOTIDE SEQUENCE</scope>
    <source>
        <strain evidence="1">NC_groundwater_1813_Pr3_B-0.1um_71_17</strain>
    </source>
</reference>
<organism evidence="1 2">
    <name type="scientific">Eiseniibacteriota bacterium</name>
    <dbReference type="NCBI Taxonomy" id="2212470"/>
    <lineage>
        <taxon>Bacteria</taxon>
        <taxon>Candidatus Eiseniibacteriota</taxon>
    </lineage>
</organism>
<evidence type="ECO:0000313" key="1">
    <source>
        <dbReference type="EMBL" id="MBI5170553.1"/>
    </source>
</evidence>
<dbReference type="AlphaFoldDB" id="A0A933SF22"/>